<dbReference type="AlphaFoldDB" id="A0A383RHI4"/>
<dbReference type="EMBL" id="LS992241">
    <property type="protein sequence ID" value="SYX85809.1"/>
    <property type="molecule type" value="Genomic_DNA"/>
</dbReference>
<organism evidence="2 3">
    <name type="scientific">Paenibacillus alvei</name>
    <name type="common">Bacillus alvei</name>
    <dbReference type="NCBI Taxonomy" id="44250"/>
    <lineage>
        <taxon>Bacteria</taxon>
        <taxon>Bacillati</taxon>
        <taxon>Bacillota</taxon>
        <taxon>Bacilli</taxon>
        <taxon>Bacillales</taxon>
        <taxon>Paenibacillaceae</taxon>
        <taxon>Paenibacillus</taxon>
    </lineage>
</organism>
<dbReference type="Proteomes" id="UP000304148">
    <property type="component" value="Chromosome"/>
</dbReference>
<dbReference type="PROSITE" id="PS51257">
    <property type="entry name" value="PROKAR_LIPOPROTEIN"/>
    <property type="match status" value="1"/>
</dbReference>
<feature type="chain" id="PRO_5039150707" description="Adhesin domain-containing protein" evidence="1">
    <location>
        <begin position="20"/>
        <end position="269"/>
    </location>
</feature>
<keyword evidence="1" id="KW-0732">Signal</keyword>
<accession>A0A383RHI4</accession>
<sequence>MKYAKFACILLSTASISLAGCASDNESSAEWNTSVTTSSIPVLSEKAATALSKVSASEHDKMKSDINNVHTIRILSTAANITVVGDPKLSQAQWELEDGKSSTMETTVSSTINDNTLTIQLNSKQKNALNTGPLPTLNVHVPIKDYDTLEISNEFGRISLESKSGLYPRNLVVSGSASDITSSNVIGTESSKLHTEFGKISYDLPEKLEALYVDLSTSMGSINNHVDLNEESESNQFVSKKVEGHVGSPKADSPTLQLSTQVGKIELNR</sequence>
<evidence type="ECO:0000313" key="2">
    <source>
        <dbReference type="EMBL" id="SYX85809.1"/>
    </source>
</evidence>
<feature type="signal peptide" evidence="1">
    <location>
        <begin position="1"/>
        <end position="19"/>
    </location>
</feature>
<gene>
    <name evidence="2" type="ORF">PBLR_14231</name>
</gene>
<reference evidence="3" key="1">
    <citation type="submission" date="2018-08" db="EMBL/GenBank/DDBJ databases">
        <authorList>
            <person name="Chevrot R."/>
        </authorList>
    </citation>
    <scope>NUCLEOTIDE SEQUENCE [LARGE SCALE GENOMIC DNA]</scope>
</reference>
<protein>
    <recommendedName>
        <fullName evidence="4">Adhesin domain-containing protein</fullName>
    </recommendedName>
</protein>
<evidence type="ECO:0008006" key="4">
    <source>
        <dbReference type="Google" id="ProtNLM"/>
    </source>
</evidence>
<proteinExistence type="predicted"/>
<name>A0A383RHI4_PAEAL</name>
<dbReference type="RefSeq" id="WP_138187710.1">
    <property type="nucleotide sequence ID" value="NZ_LS992241.1"/>
</dbReference>
<evidence type="ECO:0000256" key="1">
    <source>
        <dbReference type="SAM" id="SignalP"/>
    </source>
</evidence>
<evidence type="ECO:0000313" key="3">
    <source>
        <dbReference type="Proteomes" id="UP000304148"/>
    </source>
</evidence>